<accession>O58823</accession>
<dbReference type="AlphaFoldDB" id="O58823"/>
<keyword evidence="1" id="KW-0472">Membrane</keyword>
<evidence type="ECO:0000313" key="3">
    <source>
        <dbReference type="Proteomes" id="UP000000752"/>
    </source>
</evidence>
<evidence type="ECO:0000256" key="1">
    <source>
        <dbReference type="SAM" id="Phobius"/>
    </source>
</evidence>
<dbReference type="KEGG" id="pho:PH1096"/>
<organism evidence="2 3">
    <name type="scientific">Pyrococcus horikoshii (strain ATCC 700860 / DSM 12428 / JCM 9974 / NBRC 100139 / OT-3)</name>
    <dbReference type="NCBI Taxonomy" id="70601"/>
    <lineage>
        <taxon>Archaea</taxon>
        <taxon>Methanobacteriati</taxon>
        <taxon>Methanobacteriota</taxon>
        <taxon>Thermococci</taxon>
        <taxon>Thermococcales</taxon>
        <taxon>Thermococcaceae</taxon>
        <taxon>Pyrococcus</taxon>
    </lineage>
</organism>
<keyword evidence="1" id="KW-0812">Transmembrane</keyword>
<name>O58823_PYRHO</name>
<proteinExistence type="predicted"/>
<evidence type="ECO:0000313" key="2">
    <source>
        <dbReference type="EMBL" id="BAA30195.1"/>
    </source>
</evidence>
<gene>
    <name evidence="2" type="ordered locus">PH1096</name>
</gene>
<sequence>MSLYIIFPTNIGTSLAFATSFASSLTFTLKPRITPYFGFSSFTLRASITSVLLMFPTSAFLIGISFSWSSLLNASRLPRVSAFTITPTLSVLMTTLSICLIISSFALSTSSGVGAAITGEPARASSSPGAAIFTPAAAVTSST</sequence>
<keyword evidence="1" id="KW-1133">Transmembrane helix</keyword>
<reference evidence="2 3" key="1">
    <citation type="journal article" date="1998" name="DNA Res.">
        <title>Complete sequence and gene organization of the genome of a hyper-thermophilic archaebacterium, Pyrococcus horikoshii OT3.</title>
        <authorList>
            <person name="Kawarabayasi Y."/>
            <person name="Sawada M."/>
            <person name="Horikawa H."/>
            <person name="Haikawa Y."/>
            <person name="Hino Y."/>
            <person name="Yamamoto S."/>
            <person name="Sekine M."/>
            <person name="Baba S."/>
            <person name="Kosugi H."/>
            <person name="Hosoyama A."/>
            <person name="Nagai Y."/>
            <person name="Sakai M."/>
            <person name="Ogura K."/>
            <person name="Otuka R."/>
            <person name="Nakazawa H."/>
            <person name="Takamiya M."/>
            <person name="Ohfuku Y."/>
            <person name="Funahashi T."/>
            <person name="Tanaka T."/>
            <person name="Kudoh Y."/>
            <person name="Yamazaki J."/>
            <person name="Kushida N."/>
            <person name="Oguchi A."/>
            <person name="Aoki K."/>
            <person name="Nakamura Y."/>
            <person name="Robb T.F."/>
            <person name="Horikoshi K."/>
            <person name="Masuchi Y."/>
            <person name="Shizuya H."/>
            <person name="Kikuchi H."/>
        </authorList>
    </citation>
    <scope>NUCLEOTIDE SEQUENCE [LARGE SCALE GENOMIC DNA]</scope>
    <source>
        <strain evidence="3">ATCC 700860 / DSM 12428 / JCM 9974 / NBRC 100139 / OT-3</strain>
    </source>
</reference>
<protein>
    <submittedName>
        <fullName evidence="2">Uncharacterized protein</fullName>
    </submittedName>
</protein>
<feature type="transmembrane region" description="Helical" evidence="1">
    <location>
        <begin position="48"/>
        <end position="68"/>
    </location>
</feature>
<feature type="transmembrane region" description="Helical" evidence="1">
    <location>
        <begin position="80"/>
        <end position="102"/>
    </location>
</feature>
<dbReference type="EnsemblBacteria" id="BAA30195">
    <property type="protein sequence ID" value="BAA30195"/>
    <property type="gene ID" value="BAA30195"/>
</dbReference>
<dbReference type="PIR" id="A71050">
    <property type="entry name" value="A71050"/>
</dbReference>
<feature type="transmembrane region" description="Helical" evidence="1">
    <location>
        <begin position="6"/>
        <end position="27"/>
    </location>
</feature>
<keyword evidence="3" id="KW-1185">Reference proteome</keyword>
<dbReference type="EMBL" id="BA000001">
    <property type="protein sequence ID" value="BAA30195.1"/>
    <property type="molecule type" value="Genomic_DNA"/>
</dbReference>
<dbReference type="Proteomes" id="UP000000752">
    <property type="component" value="Chromosome"/>
</dbReference>